<feature type="non-terminal residue" evidence="2">
    <location>
        <position position="1"/>
    </location>
</feature>
<accession>F8RER5</accession>
<sequence length="66" mass="6874">LFPRDTRRWGAWLPGGAADGRAYSVSRPPPRTAPPALPPFDPLLPPTRARGAGWVGGSVGGGAREV</sequence>
<organismHost>
    <name type="scientific">Homo sapiens</name>
    <name type="common">Human</name>
    <dbReference type="NCBI Taxonomy" id="9606"/>
</organismHost>
<reference evidence="2" key="2">
    <citation type="submission" date="2013-10" db="EMBL/GenBank/DDBJ databases">
        <authorList>
            <person name="Davison A.J."/>
        </authorList>
    </citation>
    <scope>NUCLEOTIDE SEQUENCE</scope>
    <source>
        <strain evidence="2">E35</strain>
    </source>
</reference>
<organism evidence="2">
    <name type="scientific">Human herpesvirus 1</name>
    <name type="common">HHV-1</name>
    <name type="synonym">Human herpes simplex virus 1</name>
    <dbReference type="NCBI Taxonomy" id="10298"/>
    <lineage>
        <taxon>Viruses</taxon>
        <taxon>Duplodnaviria</taxon>
        <taxon>Heunggongvirae</taxon>
        <taxon>Peploviricota</taxon>
        <taxon>Herviviricetes</taxon>
        <taxon>Herpesvirales</taxon>
        <taxon>Orthoherpesviridae</taxon>
        <taxon>Alphaherpesvirinae</taxon>
        <taxon>Simplexvirus</taxon>
        <taxon>Simplexvirus humanalpha1</taxon>
    </lineage>
</organism>
<feature type="region of interest" description="Disordered" evidence="1">
    <location>
        <begin position="18"/>
        <end position="66"/>
    </location>
</feature>
<protein>
    <submittedName>
        <fullName evidence="2">Truncated nuclear protein UL55</fullName>
    </submittedName>
</protein>
<dbReference type="EMBL" id="HM585507">
    <property type="protein sequence ID" value="ADM23240.1"/>
    <property type="molecule type" value="Genomic_DNA"/>
</dbReference>
<evidence type="ECO:0000256" key="1">
    <source>
        <dbReference type="SAM" id="MobiDB-lite"/>
    </source>
</evidence>
<gene>
    <name evidence="2" type="primary">UL55</name>
</gene>
<name>F8RER5_HHV1</name>
<reference evidence="2" key="1">
    <citation type="journal article" date="2011" name="Ann. N. Y. Acad. Sci.">
        <title>Evolution of sexually transmitted and sexually transmissible human herpesviruses.</title>
        <authorList>
            <person name="Davison A.J."/>
        </authorList>
    </citation>
    <scope>NUCLEOTIDE SEQUENCE</scope>
    <source>
        <strain evidence="2">E35</strain>
    </source>
</reference>
<feature type="compositionally biased region" description="Gly residues" evidence="1">
    <location>
        <begin position="53"/>
        <end position="66"/>
    </location>
</feature>
<feature type="compositionally biased region" description="Pro residues" evidence="1">
    <location>
        <begin position="27"/>
        <end position="45"/>
    </location>
</feature>
<evidence type="ECO:0000313" key="2">
    <source>
        <dbReference type="EMBL" id="ADM23240.1"/>
    </source>
</evidence>
<proteinExistence type="predicted"/>